<dbReference type="SMART" id="SM00388">
    <property type="entry name" value="HisKA"/>
    <property type="match status" value="1"/>
</dbReference>
<dbReference type="PANTHER" id="PTHR43047">
    <property type="entry name" value="TWO-COMPONENT HISTIDINE PROTEIN KINASE"/>
    <property type="match status" value="1"/>
</dbReference>
<dbReference type="PANTHER" id="PTHR43047:SF64">
    <property type="entry name" value="HISTIDINE KINASE CONTAINING CHEY-HOMOLOGOUS RECEIVER DOMAIN AND PAS DOMAIN-RELATED"/>
    <property type="match status" value="1"/>
</dbReference>
<proteinExistence type="predicted"/>
<dbReference type="AlphaFoldDB" id="A0A4R1Y089"/>
<reference evidence="7 8" key="1">
    <citation type="submission" date="2019-03" db="EMBL/GenBank/DDBJ databases">
        <title>Genomic analyses of the natural microbiome of Caenorhabditis elegans.</title>
        <authorList>
            <person name="Samuel B."/>
        </authorList>
    </citation>
    <scope>NUCLEOTIDE SEQUENCE [LARGE SCALE GENOMIC DNA]</scope>
    <source>
        <strain evidence="7 8">JUb89</strain>
    </source>
</reference>
<dbReference type="PRINTS" id="PR00344">
    <property type="entry name" value="BCTRLSENSOR"/>
</dbReference>
<dbReference type="InterPro" id="IPR005467">
    <property type="entry name" value="His_kinase_dom"/>
</dbReference>
<keyword evidence="5" id="KW-0418">Kinase</keyword>
<keyword evidence="4" id="KW-0808">Transferase</keyword>
<dbReference type="SUPFAM" id="SSF55874">
    <property type="entry name" value="ATPase domain of HSP90 chaperone/DNA topoisomerase II/histidine kinase"/>
    <property type="match status" value="1"/>
</dbReference>
<evidence type="ECO:0000259" key="6">
    <source>
        <dbReference type="PROSITE" id="PS50109"/>
    </source>
</evidence>
<evidence type="ECO:0000313" key="7">
    <source>
        <dbReference type="EMBL" id="TCM68145.1"/>
    </source>
</evidence>
<gene>
    <name evidence="7" type="ORF">EC844_106128</name>
</gene>
<dbReference type="EC" id="2.7.13.3" evidence="2"/>
<dbReference type="InterPro" id="IPR003661">
    <property type="entry name" value="HisK_dim/P_dom"/>
</dbReference>
<name>A0A4R1Y089_ACICA</name>
<dbReference type="InterPro" id="IPR004358">
    <property type="entry name" value="Sig_transdc_His_kin-like_C"/>
</dbReference>
<evidence type="ECO:0000256" key="3">
    <source>
        <dbReference type="ARBA" id="ARBA00022553"/>
    </source>
</evidence>
<evidence type="ECO:0000256" key="5">
    <source>
        <dbReference type="ARBA" id="ARBA00022777"/>
    </source>
</evidence>
<dbReference type="Pfam" id="PF00512">
    <property type="entry name" value="HisKA"/>
    <property type="match status" value="1"/>
</dbReference>
<dbReference type="InterPro" id="IPR036097">
    <property type="entry name" value="HisK_dim/P_sf"/>
</dbReference>
<dbReference type="SUPFAM" id="SSF47384">
    <property type="entry name" value="Homodimeric domain of signal transducing histidine kinase"/>
    <property type="match status" value="1"/>
</dbReference>
<protein>
    <recommendedName>
        <fullName evidence="2">histidine kinase</fullName>
        <ecNumber evidence="2">2.7.13.3</ecNumber>
    </recommendedName>
</protein>
<sequence>MALKVIGIGQADQLSTCKVSLLLGVFTTQNLIDDFLLMTRRLMQAHTALMFVQDEPYIWQNTERGFEAFQPTELMQLHGFFKQSNMLYSDQQQGQLLSKCMTNAGFEHQHFIAFDLKMASGQSFAQLILLDGAGLANQGLNYQQLIDDLTKGLMRNLELRREYDALKELYDQQCALNFSKTKFFQIIAHDLRAPFHGLLGFSGILAEERESLDDEGIQNIAEYLHDTTQSTYSLLENLLNWAMAEGGRLVIHPVEFSLKQSSKIVYDVLNSLALKKNISLFENIDPALKVYADINMVTSVIQNLVSNALKFTPLDGTGKVFISAKQLLGTVEICVRDTGLGMTKSQLRDIFQPDINISLKGTSGEKGTGLGLVLCRRFIDLNHGQMQVTSKLGQGTTVKVILPSTASGSQRSLRSTSTLAFSGIPKNKT</sequence>
<evidence type="ECO:0000256" key="2">
    <source>
        <dbReference type="ARBA" id="ARBA00012438"/>
    </source>
</evidence>
<dbReference type="Proteomes" id="UP000294963">
    <property type="component" value="Unassembled WGS sequence"/>
</dbReference>
<dbReference type="Pfam" id="PF02518">
    <property type="entry name" value="HATPase_c"/>
    <property type="match status" value="1"/>
</dbReference>
<evidence type="ECO:0000313" key="8">
    <source>
        <dbReference type="Proteomes" id="UP000294963"/>
    </source>
</evidence>
<dbReference type="SMART" id="SM00387">
    <property type="entry name" value="HATPase_c"/>
    <property type="match status" value="1"/>
</dbReference>
<dbReference type="Gene3D" id="1.10.287.130">
    <property type="match status" value="1"/>
</dbReference>
<comment type="caution">
    <text evidence="7">The sequence shown here is derived from an EMBL/GenBank/DDBJ whole genome shotgun (WGS) entry which is preliminary data.</text>
</comment>
<keyword evidence="8" id="KW-1185">Reference proteome</keyword>
<dbReference type="EMBL" id="SLVJ01000006">
    <property type="protein sequence ID" value="TCM68145.1"/>
    <property type="molecule type" value="Genomic_DNA"/>
</dbReference>
<feature type="domain" description="Histidine kinase" evidence="6">
    <location>
        <begin position="186"/>
        <end position="406"/>
    </location>
</feature>
<organism evidence="7 8">
    <name type="scientific">Acinetobacter calcoaceticus</name>
    <dbReference type="NCBI Taxonomy" id="471"/>
    <lineage>
        <taxon>Bacteria</taxon>
        <taxon>Pseudomonadati</taxon>
        <taxon>Pseudomonadota</taxon>
        <taxon>Gammaproteobacteria</taxon>
        <taxon>Moraxellales</taxon>
        <taxon>Moraxellaceae</taxon>
        <taxon>Acinetobacter</taxon>
        <taxon>Acinetobacter calcoaceticus/baumannii complex</taxon>
    </lineage>
</organism>
<accession>A0A4R1Y089</accession>
<dbReference type="InterPro" id="IPR003594">
    <property type="entry name" value="HATPase_dom"/>
</dbReference>
<comment type="catalytic activity">
    <reaction evidence="1">
        <text>ATP + protein L-histidine = ADP + protein N-phospho-L-histidine.</text>
        <dbReference type="EC" id="2.7.13.3"/>
    </reaction>
</comment>
<dbReference type="InterPro" id="IPR036890">
    <property type="entry name" value="HATPase_C_sf"/>
</dbReference>
<evidence type="ECO:0000256" key="1">
    <source>
        <dbReference type="ARBA" id="ARBA00000085"/>
    </source>
</evidence>
<keyword evidence="3" id="KW-0597">Phosphoprotein</keyword>
<dbReference type="GO" id="GO:0000155">
    <property type="term" value="F:phosphorelay sensor kinase activity"/>
    <property type="evidence" value="ECO:0007669"/>
    <property type="project" value="InterPro"/>
</dbReference>
<dbReference type="Gene3D" id="3.30.565.10">
    <property type="entry name" value="Histidine kinase-like ATPase, C-terminal domain"/>
    <property type="match status" value="1"/>
</dbReference>
<dbReference type="PROSITE" id="PS50109">
    <property type="entry name" value="HIS_KIN"/>
    <property type="match status" value="1"/>
</dbReference>
<dbReference type="OrthoDB" id="9770795at2"/>
<dbReference type="CDD" id="cd00082">
    <property type="entry name" value="HisKA"/>
    <property type="match status" value="1"/>
</dbReference>
<evidence type="ECO:0000256" key="4">
    <source>
        <dbReference type="ARBA" id="ARBA00022679"/>
    </source>
</evidence>